<reference evidence="4" key="2">
    <citation type="submission" date="2015-06" db="UniProtKB">
        <authorList>
            <consortium name="EnsemblMetazoa"/>
        </authorList>
    </citation>
    <scope>IDENTIFICATION</scope>
</reference>
<evidence type="ECO:0000313" key="4">
    <source>
        <dbReference type="EnsemblMetazoa" id="tetur02g14891.1"/>
    </source>
</evidence>
<dbReference type="Gene3D" id="1.25.40.420">
    <property type="match status" value="1"/>
</dbReference>
<dbReference type="EMBL" id="CAEY01000830">
    <property type="status" value="NOT_ANNOTATED_CDS"/>
    <property type="molecule type" value="Genomic_DNA"/>
</dbReference>
<dbReference type="CDD" id="cd18186">
    <property type="entry name" value="BTB_POZ_ZBTB_KLHL-like"/>
    <property type="match status" value="1"/>
</dbReference>
<evidence type="ECO:0000259" key="3">
    <source>
        <dbReference type="SMART" id="SM00875"/>
    </source>
</evidence>
<evidence type="ECO:0000256" key="1">
    <source>
        <dbReference type="ARBA" id="ARBA00022441"/>
    </source>
</evidence>
<dbReference type="PANTHER" id="PTHR45632:SF3">
    <property type="entry name" value="KELCH-LIKE PROTEIN 32"/>
    <property type="match status" value="1"/>
</dbReference>
<dbReference type="AlphaFoldDB" id="T1JY95"/>
<evidence type="ECO:0000313" key="5">
    <source>
        <dbReference type="Proteomes" id="UP000015104"/>
    </source>
</evidence>
<dbReference type="Proteomes" id="UP000015104">
    <property type="component" value="Unassembled WGS sequence"/>
</dbReference>
<dbReference type="HOGENOM" id="CLU_020442_0_0_1"/>
<name>T1JY95_TETUR</name>
<sequence>MDLLKNDDQLTIVNRSLEYRISKKIIRKVPYFEKMLNLGLKESKENKVVLDFETKAFKSIFSWIEIGCILIEMDCVINICIIADYFGISDFLIDDCFTYFHDNFSIEYLPVIIPQVTSTSKLINSGTLNAFICRYFTKIVNTPVWLNYPVETIGYICALDLMIHSEYQVFDVIMRWVTFKAESRKSYLKELLKLVRYCHLEDKDLSKIKENEFFKSSGFEPKLCPSNNCNCGIDRTKQGYFIVIDELCDKNLRVKVLDGNFFPLINQVIQSDESLLLHLFHGKHVSDIPFDSGRKMIRIDWEKNKYRLFDHSALKSYYLKIHQCIFDEQQRLRTTVTTQANNASSFYTNESSLLEASEKFFLVRNDQYDFRCWKNTSISDINSEFKSGKHTYMATVLDNFIYVLTDKLQFFQFNIDRNLEFTKIRLDKFQDKFAFDNLLLTSMQADDDRVIFIDKTAKDIVCFDVSTQKWKSMGRILDCKSKSTDGQKESNVLKTFTFGFLSTDSINFCLERKLTQ</sequence>
<dbReference type="Pfam" id="PF07707">
    <property type="entry name" value="BACK"/>
    <property type="match status" value="1"/>
</dbReference>
<dbReference type="InterPro" id="IPR011333">
    <property type="entry name" value="SKP1/BTB/POZ_sf"/>
</dbReference>
<feature type="domain" description="BACK" evidence="3">
    <location>
        <begin position="116"/>
        <end position="209"/>
    </location>
</feature>
<reference evidence="5" key="1">
    <citation type="submission" date="2011-08" db="EMBL/GenBank/DDBJ databases">
        <authorList>
            <person name="Rombauts S."/>
        </authorList>
    </citation>
    <scope>NUCLEOTIDE SEQUENCE</scope>
    <source>
        <strain evidence="5">London</strain>
    </source>
</reference>
<proteinExistence type="predicted"/>
<dbReference type="InterPro" id="IPR011705">
    <property type="entry name" value="BACK"/>
</dbReference>
<keyword evidence="5" id="KW-1185">Reference proteome</keyword>
<keyword evidence="2" id="KW-0677">Repeat</keyword>
<dbReference type="EnsemblMetazoa" id="tetur02g14891.1">
    <property type="protein sequence ID" value="tetur02g14891.1"/>
    <property type="gene ID" value="tetur02g14891"/>
</dbReference>
<organism evidence="4 5">
    <name type="scientific">Tetranychus urticae</name>
    <name type="common">Two-spotted spider mite</name>
    <dbReference type="NCBI Taxonomy" id="32264"/>
    <lineage>
        <taxon>Eukaryota</taxon>
        <taxon>Metazoa</taxon>
        <taxon>Ecdysozoa</taxon>
        <taxon>Arthropoda</taxon>
        <taxon>Chelicerata</taxon>
        <taxon>Arachnida</taxon>
        <taxon>Acari</taxon>
        <taxon>Acariformes</taxon>
        <taxon>Trombidiformes</taxon>
        <taxon>Prostigmata</taxon>
        <taxon>Eleutherengona</taxon>
        <taxon>Raphignathae</taxon>
        <taxon>Tetranychoidea</taxon>
        <taxon>Tetranychidae</taxon>
        <taxon>Tetranychus</taxon>
    </lineage>
</organism>
<dbReference type="PANTHER" id="PTHR45632">
    <property type="entry name" value="LD33804P"/>
    <property type="match status" value="1"/>
</dbReference>
<evidence type="ECO:0000256" key="2">
    <source>
        <dbReference type="ARBA" id="ARBA00022737"/>
    </source>
</evidence>
<keyword evidence="1" id="KW-0880">Kelch repeat</keyword>
<protein>
    <recommendedName>
        <fullName evidence="3">BACK domain-containing protein</fullName>
    </recommendedName>
</protein>
<dbReference type="Gene3D" id="3.30.710.10">
    <property type="entry name" value="Potassium Channel Kv1.1, Chain A"/>
    <property type="match status" value="1"/>
</dbReference>
<dbReference type="SMART" id="SM00875">
    <property type="entry name" value="BACK"/>
    <property type="match status" value="1"/>
</dbReference>
<accession>T1JY95</accession>
<dbReference type="SUPFAM" id="SSF54695">
    <property type="entry name" value="POZ domain"/>
    <property type="match status" value="1"/>
</dbReference>